<dbReference type="PhylomeDB" id="B3RLM0"/>
<reference evidence="4 5" key="1">
    <citation type="journal article" date="2008" name="Nature">
        <title>The Trichoplax genome and the nature of placozoans.</title>
        <authorList>
            <person name="Srivastava M."/>
            <person name="Begovic E."/>
            <person name="Chapman J."/>
            <person name="Putnam N.H."/>
            <person name="Hellsten U."/>
            <person name="Kawashima T."/>
            <person name="Kuo A."/>
            <person name="Mitros T."/>
            <person name="Salamov A."/>
            <person name="Carpenter M.L."/>
            <person name="Signorovitch A.Y."/>
            <person name="Moreno M.A."/>
            <person name="Kamm K."/>
            <person name="Grimwood J."/>
            <person name="Schmutz J."/>
            <person name="Shapiro H."/>
            <person name="Grigoriev I.V."/>
            <person name="Buss L.W."/>
            <person name="Schierwater B."/>
            <person name="Dellaporta S.L."/>
            <person name="Rokhsar D.S."/>
        </authorList>
    </citation>
    <scope>NUCLEOTIDE SEQUENCE [LARGE SCALE GENOMIC DNA]</scope>
    <source>
        <strain evidence="4 5">Grell-BS-1999</strain>
    </source>
</reference>
<feature type="domain" description="PLAT" evidence="3">
    <location>
        <begin position="1956"/>
        <end position="2071"/>
    </location>
</feature>
<dbReference type="SUPFAM" id="SSF49723">
    <property type="entry name" value="Lipase/lipooxygenase domain (PLAT/LH2 domain)"/>
    <property type="match status" value="17"/>
</dbReference>
<dbReference type="STRING" id="10228.B3RLM0"/>
<feature type="domain" description="PLAT" evidence="3">
    <location>
        <begin position="548"/>
        <end position="672"/>
    </location>
</feature>
<feature type="domain" description="PLAT" evidence="3">
    <location>
        <begin position="1823"/>
        <end position="1943"/>
    </location>
</feature>
<dbReference type="PANTHER" id="PTHR45901:SF3">
    <property type="entry name" value="LIPOXYGENASE HOMOLOGY DOMAIN-CONTAINING PROTEIN 1"/>
    <property type="match status" value="1"/>
</dbReference>
<feature type="domain" description="PLAT" evidence="3">
    <location>
        <begin position="1224"/>
        <end position="1340"/>
    </location>
</feature>
<feature type="domain" description="PLAT" evidence="3">
    <location>
        <begin position="2372"/>
        <end position="2488"/>
    </location>
</feature>
<evidence type="ECO:0000259" key="3">
    <source>
        <dbReference type="PROSITE" id="PS50095"/>
    </source>
</evidence>
<evidence type="ECO:0000313" key="4">
    <source>
        <dbReference type="EMBL" id="EDV28805.1"/>
    </source>
</evidence>
<dbReference type="InParanoid" id="B3RLM0"/>
<feature type="region of interest" description="Disordered" evidence="2">
    <location>
        <begin position="1159"/>
        <end position="1183"/>
    </location>
</feature>
<dbReference type="Gene3D" id="2.60.60.20">
    <property type="entry name" value="PLAT/LH2 domain"/>
    <property type="match status" value="2"/>
</dbReference>
<feature type="domain" description="PLAT" evidence="3">
    <location>
        <begin position="1649"/>
        <end position="1769"/>
    </location>
</feature>
<dbReference type="HOGENOM" id="CLU_000717_0_0_1"/>
<dbReference type="InterPro" id="IPR001024">
    <property type="entry name" value="PLAT/LH2_dom"/>
</dbReference>
<proteinExistence type="predicted"/>
<organism evidence="4 5">
    <name type="scientific">Trichoplax adhaerens</name>
    <name type="common">Trichoplax reptans</name>
    <dbReference type="NCBI Taxonomy" id="10228"/>
    <lineage>
        <taxon>Eukaryota</taxon>
        <taxon>Metazoa</taxon>
        <taxon>Placozoa</taxon>
        <taxon>Uniplacotomia</taxon>
        <taxon>Trichoplacea</taxon>
        <taxon>Trichoplacidae</taxon>
        <taxon>Trichoplax</taxon>
    </lineage>
</organism>
<gene>
    <name evidence="4" type="ORF">TRIADDRAFT_52050</name>
</gene>
<feature type="domain" description="PLAT" evidence="3">
    <location>
        <begin position="1070"/>
        <end position="1213"/>
    </location>
</feature>
<dbReference type="Gene3D" id="2.40.180.10">
    <property type="entry name" value="Catalase core domain"/>
    <property type="match status" value="15"/>
</dbReference>
<evidence type="ECO:0000313" key="5">
    <source>
        <dbReference type="Proteomes" id="UP000009022"/>
    </source>
</evidence>
<name>B3RLM0_TRIAD</name>
<feature type="region of interest" description="Disordered" evidence="2">
    <location>
        <begin position="1"/>
        <end position="46"/>
    </location>
</feature>
<feature type="domain" description="PLAT" evidence="3">
    <location>
        <begin position="685"/>
        <end position="800"/>
    </location>
</feature>
<dbReference type="OMA" id="MICEMPA"/>
<feature type="domain" description="PLAT" evidence="3">
    <location>
        <begin position="416"/>
        <end position="531"/>
    </location>
</feature>
<feature type="domain" description="PLAT" evidence="3">
    <location>
        <begin position="1365"/>
        <end position="1483"/>
    </location>
</feature>
<dbReference type="CDD" id="cd01756">
    <property type="entry name" value="PLAT_repeat"/>
    <property type="match status" value="14"/>
</dbReference>
<dbReference type="PANTHER" id="PTHR45901">
    <property type="entry name" value="PROTEIN CBG12474"/>
    <property type="match status" value="1"/>
</dbReference>
<keyword evidence="5" id="KW-1185">Reference proteome</keyword>
<feature type="domain" description="PLAT" evidence="3">
    <location>
        <begin position="1496"/>
        <end position="1620"/>
    </location>
</feature>
<dbReference type="OrthoDB" id="5322100at2759"/>
<accession>B3RLM0</accession>
<dbReference type="GeneID" id="6749969"/>
<feature type="domain" description="PLAT" evidence="3">
    <location>
        <begin position="812"/>
        <end position="930"/>
    </location>
</feature>
<protein>
    <recommendedName>
        <fullName evidence="3">PLAT domain-containing protein</fullName>
    </recommendedName>
</protein>
<evidence type="ECO:0000256" key="1">
    <source>
        <dbReference type="PROSITE-ProRule" id="PRU00152"/>
    </source>
</evidence>
<comment type="caution">
    <text evidence="1">Lacks conserved residue(s) required for the propagation of feature annotation.</text>
</comment>
<dbReference type="KEGG" id="tad:TRIADDRAFT_52050"/>
<dbReference type="InterPro" id="IPR052970">
    <property type="entry name" value="Inner_ear_hair_cell_LOXHD"/>
</dbReference>
<feature type="domain" description="PLAT" evidence="3">
    <location>
        <begin position="941"/>
        <end position="1059"/>
    </location>
</feature>
<dbReference type="PROSITE" id="PS50095">
    <property type="entry name" value="PLAT"/>
    <property type="match status" value="17"/>
</dbReference>
<dbReference type="InterPro" id="IPR036392">
    <property type="entry name" value="PLAT/LH2_dom_sf"/>
</dbReference>
<feature type="domain" description="PLAT" evidence="3">
    <location>
        <begin position="285"/>
        <end position="404"/>
    </location>
</feature>
<sequence length="2491" mass="280296">MSASLAMQELMSDPSGHFAPKPPPGRSKINRKRPQTAPGRQITTASKAPKLWRSSTYNEPNLKRRKFIVTLNHKKDISSISRNAPYANRAYTTAMATAARTYSNALNKGQQKEIIPIYNPLCDPHLNDYYARKFGLLNSRDESRKNRKQAGVAYQFGVKTGDKKGSDTDAKVYIQVIGTKDKIPKKRLFKKQETEKTERGNLFKFDKSTVEKFAVQHRDIGDPVKLIVEHDGNEKRHGWFLEEITLTNIQSKKSWLFPCHKWLSKYEGDRKLCYELKPLAKAGKAVYEVSVLTGDKRGAGTDANVSVTLFGKHTSSPKIQLLKSSKHKNPFERNNTDEFKIRTRDVGKLSKIRIEHDNAGFGPGWFLDKVIICNLEKPNVKYYCPCNQWLAKDVGDKSISRDLTAYTDPNAAPSAYVYIVHTFTGNKRGAGTDANVYAVIFGDSGDTGEKRLDNSKNNFEKSRKDTFKLSCSCVGKLERLRIRHDNTGLFAGWYLDKVVVEDPQEQQSYTFYCRRWLSKTEDDGEICRDLIVSASGDDGDDSVAPKGYPYHIHVTTSDVKNAGTDAEVYVVMHGEGKKSKELNSGKLVLANSEKKKNTFERAMTDIFHMECAEMLSPLTKLTVGHDNKGLAAGWHLDRIVIDCPTTGIEQTFLCQQWLDRKAGDGLTERELVEAFDMRKTRRPKQLWFAWIWTSDIRGAGTDANVSMQIYGDKGKSQEIKLGNNTDNFEQATLDKFKLEIDQVGVPYKLRIGHDNSNAFPGWHLDKVKLENMNDKEQYLFNCNRWLSRSEEDNEIIRELPASGPNCPNYPIVIYEVSVHTGNKMGGGTDANVFIKIYGELGDSGYRPLKSSKSHNNKFERNQVDVFHIEAVTLKALKKIKIGHDGNNPGAGWFLDKVVIKELNGEASNEFPCNRWLSKSEDDGQIVRELFLKSDTPLLKTTSYHISVKTGDVRNAGTDANVFIQIFGAKDDTGRVRLKQSLNTSNKFERNRIDKFIIEAAQIGKIEKIIIGHDGKGLGSGWFLDYIELDVPSVGRLYRFSCHQWFDSTEGDRKVERELYPSECIKSAAKIPYQISVHTGDIRHAGTDSNVFAVIYGENGKTEELKLRNKSDNFERGQVDVFKVECEDVGKLRKLRIGHDSAGMGSAWFLDKVYVRRLPPKSGKKSKETDEREEETAKKDADEPEKLDENNYLFVANRWLSKEEGDRQTVIEISPVGVDGALAEMTYTIRVITGNKFGCGTNANVFINMYGEEGDSGERQLKKSETHTDKFERNQEDVFKISCLSLGELKKIKIRHDNSGFRPAWFLDKVIIEVGESKYQFMCDRWLAKDEDDGQISRELLPQSDEQSRAEAIGASKDLQKKVASTTYNVSVTTGDIKGAGTDANVHIVLYGEKDDTGLIHLKNSTTHSNKFERNQEDRFVVEAIDIGELKKIKIGHDNKGGMAGWFLNKVEIDIPSLGRRLLFPCGRWIDKGKDDGALERELYPLNEAEETYRPHIPYEVTVYTTDKRGASTGANVYVVIYGEENQTEQASLEPDKKRRKQYFKNGAIDKFVLELDDVGEEITKLRIGHDGKGWGAGWHLDKVEICRLLDGGKASKKFTFQCNRWLASDEDDGAIVRELVPSEIVEKSSKDGGQVKTKVTKPTDGLKVKPYTIHVFTGDVDGAGTNANVFLTIFGESGDSGERKLAKSDTHYDKFERNQEDIFHIEAADLGRLFKVKIRHDNTGSLFSPAWFLNRIEIVDDENEETTAFPCERWLAKKKDDGKIDRTLFVKGWEGDTSSVATTRSKASFRSNSTDLGEMVSASGRRASSRKGPVMAPIDEKCVPYNIKVTVGEESSKNFQETLHLELFGQIEEEKSGPIELSPEKKSDKTFYPGKITTFYVSAAEVNIIEKIQVSHNSYMPDSGIYLKEIEVDVPTIGNKYIFPCNRWLAKDKDDSKTSRIFTAANAQVTSYTALKPYELTIHTGDVQNAGTDSNIFVILFGTKGRTPEISLEKNEDRFERAKVDIIPLELDDVGTIKKIRIGHDGKGSRTDWYLEKASIQRMDTLDMYMFRANQWFSKKIDDKKLVREIPAETSKEGATTIKKINYVLSTHTSDKRGSGTDANVFVIIFGENGDSGEIALKKSETNWNKFEKGQTDVFLINDRLSLGRLQKLRIWHDNAGFGASWHLASVDIVDESTGVKYTFPCDKWLSKSNGDKLILRELPCAETAGNTAASKATKQESKSGKAEYEIAFTTGTEKRAGTNQDVAIVLKGKSEKSREFLIENNEDKKYFSKGKTNKFTYTCKPLGDITKAIVSHRESAIGEEPDSKNSSWYLKVVTVVHKASGTTYKFPCNKWIDLDDDEENNSSVTLKCKSADVAASSKAKPVELKPVKYEVTVVTGDEKGAGTDANVSVILYGDNGDTGPRPLKKKFVNLFERNQHDKFTIEALDLGKLTKLHIEHDNKGWGASWLLDRVEVHNVDSNETIIFPCKQWLDKKKGDGQIAKDLLPES</sequence>
<dbReference type="eggNOG" id="KOG3599">
    <property type="taxonomic scope" value="Eukaryota"/>
</dbReference>
<feature type="domain" description="PLAT" evidence="3">
    <location>
        <begin position="152"/>
        <end position="277"/>
    </location>
</feature>
<dbReference type="Pfam" id="PF01477">
    <property type="entry name" value="PLAT"/>
    <property type="match status" value="17"/>
</dbReference>
<dbReference type="Proteomes" id="UP000009022">
    <property type="component" value="Unassembled WGS sequence"/>
</dbReference>
<dbReference type="EMBL" id="DS985241">
    <property type="protein sequence ID" value="EDV28805.1"/>
    <property type="molecule type" value="Genomic_DNA"/>
</dbReference>
<dbReference type="SMART" id="SM00308">
    <property type="entry name" value="LH2"/>
    <property type="match status" value="15"/>
</dbReference>
<feature type="domain" description="PLAT" evidence="3">
    <location>
        <begin position="2085"/>
        <end position="2204"/>
    </location>
</feature>
<dbReference type="RefSeq" id="XP_002108007.1">
    <property type="nucleotide sequence ID" value="XM_002107971.1"/>
</dbReference>
<feature type="compositionally biased region" description="Basic and acidic residues" evidence="2">
    <location>
        <begin position="1164"/>
        <end position="1180"/>
    </location>
</feature>
<evidence type="ECO:0000256" key="2">
    <source>
        <dbReference type="SAM" id="MobiDB-lite"/>
    </source>
</evidence>
<feature type="domain" description="PLAT" evidence="3">
    <location>
        <begin position="2227"/>
        <end position="2351"/>
    </location>
</feature>
<dbReference type="CTD" id="6749969"/>